<proteinExistence type="predicted"/>
<accession>A0A5N8WJN1</accession>
<evidence type="ECO:0000313" key="3">
    <source>
        <dbReference type="Proteomes" id="UP000373149"/>
    </source>
</evidence>
<sequence>MFLQLVTAMMAADQPKSFEEAARYLAKQSAADLSHLVEATWQLKNESFPVRDPYHARESQDAARRVLNGFGPGISLPENTDHIAYAYMVENTRIEEIFRRVMVSFLGTEIFNTPSAETVQWLDQTERLFFREQAPFSVLATGGDLRPDKGAIRRNAYHRLLGLDLNHGPAGRPGTYPYHRAEVANTRFAHFFQQLLQAVSVGIQNSSNSSGPNPTDDFQITDLVAQIGDSLRDRRGPDMVNLAREEFVAAAFMSWLHLAISWESPVVRDLRATASTPTERLRRIGDRVRLNAHQDTRSFLELGSDMSTLLRSIELNLPVVQQPEAFYTRGSQLRPLMDRMIHHWSHVTGTDVRAMATRLDDRTIRALGPSGAPSRAVPKEAVPARVR</sequence>
<gene>
    <name evidence="2" type="ORF">FPZ41_03145</name>
</gene>
<evidence type="ECO:0000256" key="1">
    <source>
        <dbReference type="SAM" id="MobiDB-lite"/>
    </source>
</evidence>
<dbReference type="AlphaFoldDB" id="A0A5N8WJN1"/>
<comment type="caution">
    <text evidence="2">The sequence shown here is derived from an EMBL/GenBank/DDBJ whole genome shotgun (WGS) entry which is preliminary data.</text>
</comment>
<name>A0A5N8WJN1_9ACTN</name>
<reference evidence="2 3" key="1">
    <citation type="submission" date="2019-09" db="EMBL/GenBank/DDBJ databases">
        <authorList>
            <person name="Duangmal K."/>
            <person name="Teo W.F.A."/>
            <person name="Lipun K."/>
        </authorList>
    </citation>
    <scope>NUCLEOTIDE SEQUENCE [LARGE SCALE GENOMIC DNA]</scope>
    <source>
        <strain evidence="2 3">K1PN6</strain>
    </source>
</reference>
<organism evidence="2 3">
    <name type="scientific">Streptomyces acidicola</name>
    <dbReference type="NCBI Taxonomy" id="2596892"/>
    <lineage>
        <taxon>Bacteria</taxon>
        <taxon>Bacillati</taxon>
        <taxon>Actinomycetota</taxon>
        <taxon>Actinomycetes</taxon>
        <taxon>Kitasatosporales</taxon>
        <taxon>Streptomycetaceae</taxon>
        <taxon>Streptomyces</taxon>
    </lineage>
</organism>
<protein>
    <submittedName>
        <fullName evidence="2">Uncharacterized protein</fullName>
    </submittedName>
</protein>
<dbReference type="EMBL" id="VMNX01000004">
    <property type="protein sequence ID" value="MPY47641.1"/>
    <property type="molecule type" value="Genomic_DNA"/>
</dbReference>
<dbReference type="Proteomes" id="UP000373149">
    <property type="component" value="Unassembled WGS sequence"/>
</dbReference>
<keyword evidence="3" id="KW-1185">Reference proteome</keyword>
<feature type="region of interest" description="Disordered" evidence="1">
    <location>
        <begin position="367"/>
        <end position="387"/>
    </location>
</feature>
<evidence type="ECO:0000313" key="2">
    <source>
        <dbReference type="EMBL" id="MPY47641.1"/>
    </source>
</evidence>
<dbReference type="RefSeq" id="WP_152858858.1">
    <property type="nucleotide sequence ID" value="NZ_VMNX01000004.1"/>
</dbReference>